<dbReference type="AlphaFoldDB" id="A0A367ETV5"/>
<evidence type="ECO:0000313" key="2">
    <source>
        <dbReference type="Proteomes" id="UP000252914"/>
    </source>
</evidence>
<proteinExistence type="predicted"/>
<evidence type="ECO:0000313" key="1">
    <source>
        <dbReference type="EMBL" id="RCG21471.1"/>
    </source>
</evidence>
<comment type="caution">
    <text evidence="1">The sequence shown here is derived from an EMBL/GenBank/DDBJ whole genome shotgun (WGS) entry which is preliminary data.</text>
</comment>
<sequence>MKPPNVCLYLREHTGLMEPLVPGPKLRFAHKETASCDFEPGKELDRAINQLDVEAPLLPANLGGCPTDGERLPGLGDEAYISEETDLDDGDWREREVRVYFRVKNLAVCLTHRRAALAALPPDSRKAVITFAHAVDKWVRQAPVTS</sequence>
<reference evidence="1 2" key="1">
    <citation type="submission" date="2018-06" db="EMBL/GenBank/DDBJ databases">
        <title>Streptomyces reniochalinae sp. nov. and Streptomyces diacarnus sp. nov. from marine sponges.</title>
        <authorList>
            <person name="Li L."/>
        </authorList>
    </citation>
    <scope>NUCLEOTIDE SEQUENCE [LARGE SCALE GENOMIC DNA]</scope>
    <source>
        <strain evidence="1 2">LHW51701</strain>
    </source>
</reference>
<accession>A0A367ETV5</accession>
<dbReference type="Proteomes" id="UP000252914">
    <property type="component" value="Unassembled WGS sequence"/>
</dbReference>
<protein>
    <submittedName>
        <fullName evidence="1">Uncharacterized protein</fullName>
    </submittedName>
</protein>
<keyword evidence="2" id="KW-1185">Reference proteome</keyword>
<name>A0A367ETV5_9ACTN</name>
<gene>
    <name evidence="1" type="ORF">DTL70_18800</name>
</gene>
<organism evidence="1 2">
    <name type="scientific">Streptomyces diacarni</name>
    <dbReference type="NCBI Taxonomy" id="2800381"/>
    <lineage>
        <taxon>Bacteria</taxon>
        <taxon>Bacillati</taxon>
        <taxon>Actinomycetota</taxon>
        <taxon>Actinomycetes</taxon>
        <taxon>Kitasatosporales</taxon>
        <taxon>Streptomycetaceae</taxon>
        <taxon>Streptomyces</taxon>
    </lineage>
</organism>
<dbReference type="EMBL" id="QOIN01000046">
    <property type="protein sequence ID" value="RCG21471.1"/>
    <property type="molecule type" value="Genomic_DNA"/>
</dbReference>